<accession>A0ABX1NAC9</accession>
<organism evidence="1 2">
    <name type="scientific">Aromatoleum toluolicum</name>
    <dbReference type="NCBI Taxonomy" id="90060"/>
    <lineage>
        <taxon>Bacteria</taxon>
        <taxon>Pseudomonadati</taxon>
        <taxon>Pseudomonadota</taxon>
        <taxon>Betaproteobacteria</taxon>
        <taxon>Rhodocyclales</taxon>
        <taxon>Rhodocyclaceae</taxon>
        <taxon>Aromatoleum</taxon>
    </lineage>
</organism>
<dbReference type="RefSeq" id="WP_169137230.1">
    <property type="nucleotide sequence ID" value="NZ_WTVS01000002.1"/>
</dbReference>
<dbReference type="Proteomes" id="UP000634522">
    <property type="component" value="Unassembled WGS sequence"/>
</dbReference>
<keyword evidence="2" id="KW-1185">Reference proteome</keyword>
<comment type="caution">
    <text evidence="1">The sequence shown here is derived from an EMBL/GenBank/DDBJ whole genome shotgun (WGS) entry which is preliminary data.</text>
</comment>
<sequence>MPNHWLVIEAQFLTGIYRGAEWPPAPFRLLQAIVAGNRSVTAPGLGWLERQPAPDIIAPSSPPELRYTIYVPNNSDRRKAKAATTSREVVERRVAGPVRYVFALTDEESCRDAFHVIDTASHLHTLGSGQDQVSVTGHITSVRPTCAASETHFTASLGPAARALRSNVDVILRVPIPGSLSSLETRFQASQTRLDKSKGWISPVLAPGLHDIAAYTPAGQAARVAMVPLRLQKPGNPRTFRPFDPRNTVVVAGMLRGAVMQRTAGLPLADFAAGYAPESDLERRLSWVPLPSLGHDHADGLLRRALLVAPISCLPEVANVLHCLGNEPLRLVEENSGEHVADAALADPEDGVFAAYRRPSRTWTSVTPMILPGDHAGNSRLVRNLVLKALSNSAIDAGLLEDMEVSRLPFLPQAHHVADYRLKAWQAGRLMPYHVRLHFREPMRGPVFLGRGRHFGLGVCCANPK</sequence>
<proteinExistence type="predicted"/>
<reference evidence="1 2" key="1">
    <citation type="submission" date="2019-12" db="EMBL/GenBank/DDBJ databases">
        <title>Comparative genomics gives insights into the taxonomy of the Azoarcus-Aromatoleum group and reveals separate origins of nif in the plant-associated Azoarcus and non-plant-associated Aromatoleum sub-groups.</title>
        <authorList>
            <person name="Lafos M."/>
            <person name="Maluk M."/>
            <person name="Batista M."/>
            <person name="Junghare M."/>
            <person name="Carmona M."/>
            <person name="Faoro H."/>
            <person name="Cruz L.M."/>
            <person name="Battistoni F."/>
            <person name="De Souza E."/>
            <person name="Pedrosa F."/>
            <person name="Chen W.-M."/>
            <person name="Poole P.S."/>
            <person name="Dixon R.A."/>
            <person name="James E.K."/>
        </authorList>
    </citation>
    <scope>NUCLEOTIDE SEQUENCE [LARGE SCALE GENOMIC DNA]</scope>
    <source>
        <strain evidence="1 2">T</strain>
    </source>
</reference>
<dbReference type="InterPro" id="IPR019089">
    <property type="entry name" value="Cas_GSU0054"/>
</dbReference>
<evidence type="ECO:0000313" key="2">
    <source>
        <dbReference type="Proteomes" id="UP000634522"/>
    </source>
</evidence>
<protein>
    <submittedName>
        <fullName evidence="1">Type I-U CRISPR-associated protein Cas5/Cas6</fullName>
    </submittedName>
</protein>
<evidence type="ECO:0000313" key="1">
    <source>
        <dbReference type="EMBL" id="NMF96140.1"/>
    </source>
</evidence>
<dbReference type="Pfam" id="PF09609">
    <property type="entry name" value="Cas_GSU0054"/>
    <property type="match status" value="2"/>
</dbReference>
<name>A0ABX1NAC9_9RHOO</name>
<dbReference type="NCBIfam" id="TIGR02165">
    <property type="entry name" value="cas5_6_GSU0054"/>
    <property type="match status" value="1"/>
</dbReference>
<gene>
    <name evidence="1" type="primary">cas5u6u</name>
    <name evidence="1" type="ORF">GPA27_01845</name>
</gene>
<dbReference type="EMBL" id="WTVS01000002">
    <property type="protein sequence ID" value="NMF96140.1"/>
    <property type="molecule type" value="Genomic_DNA"/>
</dbReference>